<protein>
    <submittedName>
        <fullName evidence="1">2915_t:CDS:1</fullName>
    </submittedName>
</protein>
<sequence>MVYRTKNSVRTPRLECTPNKFSLQALFTGNWTDNAGINDLGDELLLDRWYHVAYSISDSEKRADLYIDSEWVGSYSIHNIKKQKVVFNDEPLYIGRAFNAADGFNGKIRYDFSCNKVYLYKDIERSFYQLAIFAISTGVYVPKK</sequence>
<dbReference type="AlphaFoldDB" id="A0A9W4STK2"/>
<evidence type="ECO:0000313" key="1">
    <source>
        <dbReference type="EMBL" id="CAI2180021.1"/>
    </source>
</evidence>
<name>A0A9W4STK2_9GLOM</name>
<reference evidence="1" key="1">
    <citation type="submission" date="2022-08" db="EMBL/GenBank/DDBJ databases">
        <authorList>
            <person name="Kallberg Y."/>
            <person name="Tangrot J."/>
            <person name="Rosling A."/>
        </authorList>
    </citation>
    <scope>NUCLEOTIDE SEQUENCE</scope>
    <source>
        <strain evidence="1">Wild A</strain>
    </source>
</reference>
<accession>A0A9W4STK2</accession>
<gene>
    <name evidence="1" type="ORF">FWILDA_LOCUS9377</name>
</gene>
<proteinExistence type="predicted"/>
<dbReference type="Gene3D" id="2.60.120.200">
    <property type="match status" value="1"/>
</dbReference>
<dbReference type="OrthoDB" id="2324354at2759"/>
<organism evidence="1 2">
    <name type="scientific">Funneliformis geosporum</name>
    <dbReference type="NCBI Taxonomy" id="1117311"/>
    <lineage>
        <taxon>Eukaryota</taxon>
        <taxon>Fungi</taxon>
        <taxon>Fungi incertae sedis</taxon>
        <taxon>Mucoromycota</taxon>
        <taxon>Glomeromycotina</taxon>
        <taxon>Glomeromycetes</taxon>
        <taxon>Glomerales</taxon>
        <taxon>Glomeraceae</taxon>
        <taxon>Funneliformis</taxon>
    </lineage>
</organism>
<dbReference type="InterPro" id="IPR013320">
    <property type="entry name" value="ConA-like_dom_sf"/>
</dbReference>
<keyword evidence="2" id="KW-1185">Reference proteome</keyword>
<dbReference type="EMBL" id="CAMKVN010002194">
    <property type="protein sequence ID" value="CAI2180021.1"/>
    <property type="molecule type" value="Genomic_DNA"/>
</dbReference>
<dbReference type="SUPFAM" id="SSF49899">
    <property type="entry name" value="Concanavalin A-like lectins/glucanases"/>
    <property type="match status" value="1"/>
</dbReference>
<evidence type="ECO:0000313" key="2">
    <source>
        <dbReference type="Proteomes" id="UP001153678"/>
    </source>
</evidence>
<dbReference type="Proteomes" id="UP001153678">
    <property type="component" value="Unassembled WGS sequence"/>
</dbReference>
<comment type="caution">
    <text evidence="1">The sequence shown here is derived from an EMBL/GenBank/DDBJ whole genome shotgun (WGS) entry which is preliminary data.</text>
</comment>
<dbReference type="Pfam" id="PF13385">
    <property type="entry name" value="Laminin_G_3"/>
    <property type="match status" value="1"/>
</dbReference>